<dbReference type="SUPFAM" id="SSF52096">
    <property type="entry name" value="ClpP/crotonase"/>
    <property type="match status" value="1"/>
</dbReference>
<dbReference type="InterPro" id="IPR029045">
    <property type="entry name" value="ClpP/crotonase-like_dom_sf"/>
</dbReference>
<protein>
    <submittedName>
        <fullName evidence="1">Enoyl-CoA hydratase/isomerase family protein</fullName>
    </submittedName>
</protein>
<comment type="caution">
    <text evidence="1">The sequence shown here is derived from an EMBL/GenBank/DDBJ whole genome shotgun (WGS) entry which is preliminary data.</text>
</comment>
<dbReference type="InterPro" id="IPR001753">
    <property type="entry name" value="Enoyl-CoA_hydra/iso"/>
</dbReference>
<dbReference type="Proteomes" id="UP001299970">
    <property type="component" value="Unassembled WGS sequence"/>
</dbReference>
<dbReference type="PANTHER" id="PTHR11941:SF54">
    <property type="entry name" value="ENOYL-COA HYDRATASE, MITOCHONDRIAL"/>
    <property type="match status" value="1"/>
</dbReference>
<evidence type="ECO:0000313" key="1">
    <source>
        <dbReference type="EMBL" id="MCH6171114.1"/>
    </source>
</evidence>
<gene>
    <name evidence="1" type="ORF">MMF94_35890</name>
</gene>
<evidence type="ECO:0000313" key="2">
    <source>
        <dbReference type="Proteomes" id="UP001299970"/>
    </source>
</evidence>
<accession>A0ABS9TRC9</accession>
<dbReference type="Pfam" id="PF00378">
    <property type="entry name" value="ECH_1"/>
    <property type="match status" value="1"/>
</dbReference>
<name>A0ABS9TRC9_9PSEU</name>
<dbReference type="EMBL" id="JAKXMK010000039">
    <property type="protein sequence ID" value="MCH6171114.1"/>
    <property type="molecule type" value="Genomic_DNA"/>
</dbReference>
<proteinExistence type="predicted"/>
<dbReference type="PANTHER" id="PTHR11941">
    <property type="entry name" value="ENOYL-COA HYDRATASE-RELATED"/>
    <property type="match status" value="1"/>
</dbReference>
<organism evidence="1 2">
    <name type="scientific">Pseudonocardia alaniniphila</name>
    <dbReference type="NCBI Taxonomy" id="75291"/>
    <lineage>
        <taxon>Bacteria</taxon>
        <taxon>Bacillati</taxon>
        <taxon>Actinomycetota</taxon>
        <taxon>Actinomycetes</taxon>
        <taxon>Pseudonocardiales</taxon>
        <taxon>Pseudonocardiaceae</taxon>
        <taxon>Pseudonocardia</taxon>
    </lineage>
</organism>
<dbReference type="RefSeq" id="WP_241041911.1">
    <property type="nucleotide sequence ID" value="NZ_BAAAJF010000069.1"/>
</dbReference>
<sequence length="281" mass="30868">MSDESLITTVLDRGVATVTIDAPPINVMSRELFRELRRFCTWVSTQNDVRVVVFRSADPEFFIAHFDVELLLELSASEEPISAGTELSLFQQMCERLRTMPKVTIAEIGGRVGGGGSEFSASCDMRFGAIGRTVVNQMEVALGILPGGSGTQRLPRLIGRGRAMEMILGARDLDAETAERWGYLNAAVEPDQLREHVDILAHSIASHPVDALVRAKRSVLNAEELPLREGLIEEARLFEELLQTDAARAAMTAFLQMGGQTRDGEVQLGSLLDRLRSAFDP</sequence>
<dbReference type="Gene3D" id="3.90.226.10">
    <property type="entry name" value="2-enoyl-CoA Hydratase, Chain A, domain 1"/>
    <property type="match status" value="1"/>
</dbReference>
<keyword evidence="2" id="KW-1185">Reference proteome</keyword>
<reference evidence="1 2" key="1">
    <citation type="submission" date="2022-03" db="EMBL/GenBank/DDBJ databases">
        <title>Pseudonocardia alaer sp. nov., a novel actinomycete isolated from reed forest soil.</title>
        <authorList>
            <person name="Wang L."/>
        </authorList>
    </citation>
    <scope>NUCLEOTIDE SEQUENCE [LARGE SCALE GENOMIC DNA]</scope>
    <source>
        <strain evidence="1 2">Y-16303</strain>
    </source>
</reference>
<dbReference type="CDD" id="cd06558">
    <property type="entry name" value="crotonase-like"/>
    <property type="match status" value="1"/>
</dbReference>